<dbReference type="RefSeq" id="WP_338839483.1">
    <property type="nucleotide sequence ID" value="NZ_CP147988.1"/>
</dbReference>
<keyword evidence="1" id="KW-0472">Membrane</keyword>
<dbReference type="EMBL" id="CP147988">
    <property type="protein sequence ID" value="WXK48719.1"/>
    <property type="molecule type" value="Genomic_DNA"/>
</dbReference>
<evidence type="ECO:0000313" key="2">
    <source>
        <dbReference type="EMBL" id="WXK48719.1"/>
    </source>
</evidence>
<feature type="transmembrane region" description="Helical" evidence="1">
    <location>
        <begin position="41"/>
        <end position="64"/>
    </location>
</feature>
<reference evidence="2 3" key="1">
    <citation type="submission" date="2024-02" db="EMBL/GenBank/DDBJ databases">
        <title>complete genome of Flavobacterium ginsenosidimutans Str. YTB16.</title>
        <authorList>
            <person name="Wang Q."/>
        </authorList>
    </citation>
    <scope>NUCLEOTIDE SEQUENCE [LARGE SCALE GENOMIC DNA]</scope>
    <source>
        <strain evidence="2 3">YTB16</strain>
    </source>
</reference>
<organism evidence="2 3">
    <name type="scientific">Flavobacterium ginsenosidimutans</name>
    <dbReference type="NCBI Taxonomy" id="687844"/>
    <lineage>
        <taxon>Bacteria</taxon>
        <taxon>Pseudomonadati</taxon>
        <taxon>Bacteroidota</taxon>
        <taxon>Flavobacteriia</taxon>
        <taxon>Flavobacteriales</taxon>
        <taxon>Flavobacteriaceae</taxon>
        <taxon>Flavobacterium</taxon>
    </lineage>
</organism>
<feature type="transmembrane region" description="Helical" evidence="1">
    <location>
        <begin position="100"/>
        <end position="116"/>
    </location>
</feature>
<gene>
    <name evidence="2" type="ORF">V6624_16955</name>
</gene>
<feature type="transmembrane region" description="Helical" evidence="1">
    <location>
        <begin position="12"/>
        <end position="29"/>
    </location>
</feature>
<dbReference type="Proteomes" id="UP001447857">
    <property type="component" value="Chromosome"/>
</dbReference>
<evidence type="ECO:0000313" key="3">
    <source>
        <dbReference type="Proteomes" id="UP001447857"/>
    </source>
</evidence>
<keyword evidence="1" id="KW-1133">Transmembrane helix</keyword>
<sequence length="121" mass="14243">MKNNFLQFIKVTNGIFFISILIWLLFWLKTDGIGDLRNLTIILYLLFASEIFVLICSTIFYFLTKNMLTLKEQIKYTLIILIFVIDFFCLAQGAVMDRSVLVFLFAINTFSILYIVKDRFL</sequence>
<evidence type="ECO:0000256" key="1">
    <source>
        <dbReference type="SAM" id="Phobius"/>
    </source>
</evidence>
<protein>
    <submittedName>
        <fullName evidence="2">Uncharacterized protein</fullName>
    </submittedName>
</protein>
<keyword evidence="3" id="KW-1185">Reference proteome</keyword>
<name>A0ABZ2Q3P5_9FLAO</name>
<keyword evidence="1" id="KW-0812">Transmembrane</keyword>
<accession>A0ABZ2Q3P5</accession>
<proteinExistence type="predicted"/>
<feature type="transmembrane region" description="Helical" evidence="1">
    <location>
        <begin position="76"/>
        <end position="94"/>
    </location>
</feature>